<accession>A0ABQ9EW56</accession>
<comment type="caution">
    <text evidence="2">The sequence shown here is derived from an EMBL/GenBank/DDBJ whole genome shotgun (WGS) entry which is preliminary data.</text>
</comment>
<sequence length="280" mass="32075">MPLPMSSSHRIPCNVDAPSCVGLEDGLHPNPQRKDSPYFIMCYKGFLTYTGKCPIDKHNLQLFPKNGKCRQNIKTLHCGSNPTAIVAHEKRCELYYNCSKRHTNIPSYIKYYGNGPEHLKPYLHTCTYPFQFDSDLKICRNFTEVQCEHRRVEKDACRYIYSLPLPMSSSHRIPCNVDAPSCVGLEDGLHPNPQKIDSPYFIMCYKGYLTYTGKCPIDKHNLQLFPKNGKCRQNIKTLHCGSNPTAIVAHEKRCELYYNCSKRHTNIPSYIKNFGNGPDT</sequence>
<protein>
    <recommendedName>
        <fullName evidence="1">Chitin-binding type-2 domain-containing protein</fullName>
    </recommendedName>
</protein>
<dbReference type="InterPro" id="IPR036508">
    <property type="entry name" value="Chitin-bd_dom_sf"/>
</dbReference>
<dbReference type="PROSITE" id="PS50940">
    <property type="entry name" value="CHIT_BIND_II"/>
    <property type="match status" value="1"/>
</dbReference>
<keyword evidence="3" id="KW-1185">Reference proteome</keyword>
<proteinExistence type="predicted"/>
<name>A0ABQ9EW56_TEGGR</name>
<dbReference type="InterPro" id="IPR002557">
    <property type="entry name" value="Chitin-bd_dom"/>
</dbReference>
<dbReference type="EMBL" id="JARBDR010000657">
    <property type="protein sequence ID" value="KAJ8309397.1"/>
    <property type="molecule type" value="Genomic_DNA"/>
</dbReference>
<organism evidence="2 3">
    <name type="scientific">Tegillarca granosa</name>
    <name type="common">Malaysian cockle</name>
    <name type="synonym">Anadara granosa</name>
    <dbReference type="NCBI Taxonomy" id="220873"/>
    <lineage>
        <taxon>Eukaryota</taxon>
        <taxon>Metazoa</taxon>
        <taxon>Spiralia</taxon>
        <taxon>Lophotrochozoa</taxon>
        <taxon>Mollusca</taxon>
        <taxon>Bivalvia</taxon>
        <taxon>Autobranchia</taxon>
        <taxon>Pteriomorphia</taxon>
        <taxon>Arcoida</taxon>
        <taxon>Arcoidea</taxon>
        <taxon>Arcidae</taxon>
        <taxon>Tegillarca</taxon>
    </lineage>
</organism>
<dbReference type="SUPFAM" id="SSF57625">
    <property type="entry name" value="Invertebrate chitin-binding proteins"/>
    <property type="match status" value="1"/>
</dbReference>
<evidence type="ECO:0000259" key="1">
    <source>
        <dbReference type="PROSITE" id="PS50940"/>
    </source>
</evidence>
<gene>
    <name evidence="2" type="ORF">KUTeg_014271</name>
</gene>
<evidence type="ECO:0000313" key="3">
    <source>
        <dbReference type="Proteomes" id="UP001217089"/>
    </source>
</evidence>
<reference evidence="2 3" key="1">
    <citation type="submission" date="2022-12" db="EMBL/GenBank/DDBJ databases">
        <title>Chromosome-level genome of Tegillarca granosa.</title>
        <authorList>
            <person name="Kim J."/>
        </authorList>
    </citation>
    <scope>NUCLEOTIDE SEQUENCE [LARGE SCALE GENOMIC DNA]</scope>
    <source>
        <strain evidence="2">Teg-2019</strain>
        <tissue evidence="2">Adductor muscle</tissue>
    </source>
</reference>
<feature type="domain" description="Chitin-binding type-2" evidence="1">
    <location>
        <begin position="75"/>
        <end position="149"/>
    </location>
</feature>
<evidence type="ECO:0000313" key="2">
    <source>
        <dbReference type="EMBL" id="KAJ8309397.1"/>
    </source>
</evidence>
<dbReference type="Proteomes" id="UP001217089">
    <property type="component" value="Unassembled WGS sequence"/>
</dbReference>